<protein>
    <submittedName>
        <fullName evidence="2">Stage II sporulation protein P</fullName>
    </submittedName>
</protein>
<dbReference type="EMBL" id="DWXZ01000189">
    <property type="protein sequence ID" value="HJB38139.1"/>
    <property type="molecule type" value="Genomic_DNA"/>
</dbReference>
<sequence length="358" mass="38207">MKQGFVRWVKNVAVLGSAALCLWCAAGEFQSWARREGDDALLFAAGMKAQAASSQEASPAPTATPAPDYFLPDDGVVSLAAAQEPQASVTPDPSRSYAPVEEIQLSGGAQVGNFYVKDSTGSGTDLSAALQEEPSVHLKQDGSVEILIYHTHTSEAYSQSYTGFYYTDMETRTTNQEQSVVAAGEALKQALEAAGFGVIHDTTVNDTLYNGSYDRSWEVLQKNLAEYPTIQVTIDVHRDSMTTDSGVKYKPTATIGGRKAAQVMLIAGCDADGGWGDFPRWEENLRLALRVQESLETLYPGLARPLNFSNSKYNMNATPGSLLVEVGTEVNTVSEAVYAGQLVGQALAPVLEATVGGG</sequence>
<dbReference type="Pfam" id="PF07454">
    <property type="entry name" value="SpoIIP"/>
    <property type="match status" value="1"/>
</dbReference>
<proteinExistence type="predicted"/>
<evidence type="ECO:0000256" key="1">
    <source>
        <dbReference type="SAM" id="SignalP"/>
    </source>
</evidence>
<comment type="caution">
    <text evidence="2">The sequence shown here is derived from an EMBL/GenBank/DDBJ whole genome shotgun (WGS) entry which is preliminary data.</text>
</comment>
<accession>A0A9D2LZL4</accession>
<reference evidence="2" key="1">
    <citation type="journal article" date="2021" name="PeerJ">
        <title>Extensive microbial diversity within the chicken gut microbiome revealed by metagenomics and culture.</title>
        <authorList>
            <person name="Gilroy R."/>
            <person name="Ravi A."/>
            <person name="Getino M."/>
            <person name="Pursley I."/>
            <person name="Horton D.L."/>
            <person name="Alikhan N.F."/>
            <person name="Baker D."/>
            <person name="Gharbi K."/>
            <person name="Hall N."/>
            <person name="Watson M."/>
            <person name="Adriaenssens E.M."/>
            <person name="Foster-Nyarko E."/>
            <person name="Jarju S."/>
            <person name="Secka A."/>
            <person name="Antonio M."/>
            <person name="Oren A."/>
            <person name="Chaudhuri R.R."/>
            <person name="La Ragione R."/>
            <person name="Hildebrand F."/>
            <person name="Pallen M.J."/>
        </authorList>
    </citation>
    <scope>NUCLEOTIDE SEQUENCE</scope>
    <source>
        <strain evidence="2">ChiBcolR8-3208</strain>
    </source>
</reference>
<reference evidence="2" key="2">
    <citation type="submission" date="2021-04" db="EMBL/GenBank/DDBJ databases">
        <authorList>
            <person name="Gilroy R."/>
        </authorList>
    </citation>
    <scope>NUCLEOTIDE SEQUENCE</scope>
    <source>
        <strain evidence="2">ChiBcolR8-3208</strain>
    </source>
</reference>
<dbReference type="Proteomes" id="UP000824214">
    <property type="component" value="Unassembled WGS sequence"/>
</dbReference>
<gene>
    <name evidence="2" type="ORF">H9942_08750</name>
</gene>
<dbReference type="InterPro" id="IPR010897">
    <property type="entry name" value="Spore_II_P"/>
</dbReference>
<organism evidence="2 3">
    <name type="scientific">Candidatus Acutalibacter ornithocaccae</name>
    <dbReference type="NCBI Taxonomy" id="2838416"/>
    <lineage>
        <taxon>Bacteria</taxon>
        <taxon>Bacillati</taxon>
        <taxon>Bacillota</taxon>
        <taxon>Clostridia</taxon>
        <taxon>Eubacteriales</taxon>
        <taxon>Acutalibacteraceae</taxon>
        <taxon>Acutalibacter</taxon>
    </lineage>
</organism>
<evidence type="ECO:0000313" key="3">
    <source>
        <dbReference type="Proteomes" id="UP000824214"/>
    </source>
</evidence>
<evidence type="ECO:0000313" key="2">
    <source>
        <dbReference type="EMBL" id="HJB38139.1"/>
    </source>
</evidence>
<keyword evidence="1" id="KW-0732">Signal</keyword>
<dbReference type="NCBIfam" id="TIGR02867">
    <property type="entry name" value="spore_II_P"/>
    <property type="match status" value="1"/>
</dbReference>
<feature type="chain" id="PRO_5039439532" evidence="1">
    <location>
        <begin position="27"/>
        <end position="358"/>
    </location>
</feature>
<dbReference type="AlphaFoldDB" id="A0A9D2LZL4"/>
<name>A0A9D2LZL4_9FIRM</name>
<feature type="signal peptide" evidence="1">
    <location>
        <begin position="1"/>
        <end position="26"/>
    </location>
</feature>